<dbReference type="NCBIfam" id="NF003545">
    <property type="entry name" value="PRK05205.1-1"/>
    <property type="match status" value="1"/>
</dbReference>
<comment type="caution">
    <text evidence="2">The sequence shown here is derived from an EMBL/GenBank/DDBJ whole genome shotgun (WGS) entry which is preliminary data.</text>
</comment>
<reference evidence="2 3" key="1">
    <citation type="submission" date="2020-07" db="EMBL/GenBank/DDBJ databases">
        <authorList>
            <person name="Feng X."/>
        </authorList>
    </citation>
    <scope>NUCLEOTIDE SEQUENCE [LARGE SCALE GENOMIC DNA]</scope>
    <source>
        <strain evidence="2 3">JCM31066</strain>
    </source>
</reference>
<dbReference type="EMBL" id="JACHVB010000034">
    <property type="protein sequence ID" value="MBC2594827.1"/>
    <property type="molecule type" value="Genomic_DNA"/>
</dbReference>
<proteinExistence type="predicted"/>
<dbReference type="PANTHER" id="PTHR11608">
    <property type="entry name" value="BIFUNCTIONAL PROTEIN PYRR"/>
    <property type="match status" value="1"/>
</dbReference>
<dbReference type="InterPro" id="IPR050137">
    <property type="entry name" value="PyrR_bifunctional"/>
</dbReference>
<evidence type="ECO:0000313" key="3">
    <source>
        <dbReference type="Proteomes" id="UP000546464"/>
    </source>
</evidence>
<dbReference type="Proteomes" id="UP000546464">
    <property type="component" value="Unassembled WGS sequence"/>
</dbReference>
<dbReference type="PANTHER" id="PTHR11608:SF0">
    <property type="entry name" value="BIFUNCTIONAL PROTEIN PYRR"/>
    <property type="match status" value="1"/>
</dbReference>
<protein>
    <submittedName>
        <fullName evidence="2">Bifunctional pyr operon transcriptional regulator/uracil phosphoribosyltransferase PyrR</fullName>
        <ecNumber evidence="2">2.4.2.9</ecNumber>
    </submittedName>
</protein>
<dbReference type="InterPro" id="IPR000836">
    <property type="entry name" value="PRTase_dom"/>
</dbReference>
<keyword evidence="2" id="KW-0328">Glycosyltransferase</keyword>
<organism evidence="2 3">
    <name type="scientific">Ruficoccus amylovorans</name>
    <dbReference type="NCBI Taxonomy" id="1804625"/>
    <lineage>
        <taxon>Bacteria</taxon>
        <taxon>Pseudomonadati</taxon>
        <taxon>Verrucomicrobiota</taxon>
        <taxon>Opitutia</taxon>
        <taxon>Puniceicoccales</taxon>
        <taxon>Cerasicoccaceae</taxon>
        <taxon>Ruficoccus</taxon>
    </lineage>
</organism>
<dbReference type="AlphaFoldDB" id="A0A842HGZ9"/>
<dbReference type="InterPro" id="IPR029057">
    <property type="entry name" value="PRTase-like"/>
</dbReference>
<accession>A0A842HGZ9</accession>
<dbReference type="NCBIfam" id="NF003549">
    <property type="entry name" value="PRK05205.1-5"/>
    <property type="match status" value="1"/>
</dbReference>
<evidence type="ECO:0000313" key="2">
    <source>
        <dbReference type="EMBL" id="MBC2594827.1"/>
    </source>
</evidence>
<dbReference type="GO" id="GO:0004845">
    <property type="term" value="F:uracil phosphoribosyltransferase activity"/>
    <property type="evidence" value="ECO:0007669"/>
    <property type="project" value="UniProtKB-EC"/>
</dbReference>
<evidence type="ECO:0000259" key="1">
    <source>
        <dbReference type="Pfam" id="PF00156"/>
    </source>
</evidence>
<dbReference type="EC" id="2.4.2.9" evidence="2"/>
<dbReference type="Gene3D" id="3.40.50.2020">
    <property type="match status" value="1"/>
</dbReference>
<keyword evidence="3" id="KW-1185">Reference proteome</keyword>
<gene>
    <name evidence="2" type="primary">pyrR</name>
    <name evidence="2" type="ORF">H5P28_11210</name>
</gene>
<feature type="domain" description="Phosphoribosyltransferase" evidence="1">
    <location>
        <begin position="18"/>
        <end position="154"/>
    </location>
</feature>
<keyword evidence="2" id="KW-0808">Transferase</keyword>
<dbReference type="Pfam" id="PF00156">
    <property type="entry name" value="Pribosyltran"/>
    <property type="match status" value="1"/>
</dbReference>
<dbReference type="RefSeq" id="WP_185675789.1">
    <property type="nucleotide sequence ID" value="NZ_JACHVB010000034.1"/>
</dbReference>
<name>A0A842HGZ9_9BACT</name>
<dbReference type="CDD" id="cd06223">
    <property type="entry name" value="PRTases_typeI"/>
    <property type="match status" value="1"/>
</dbReference>
<dbReference type="SUPFAM" id="SSF53271">
    <property type="entry name" value="PRTase-like"/>
    <property type="match status" value="1"/>
</dbReference>
<sequence length="182" mass="19559">MNTQTTIEAGRITQALERLSADIAEALAQADGSGEKLALIGIANGGLPFCQKLATSLRKKLGCELPVGSVDMTFHRDDVMANPIPAAKSRTDLPFEIEGATLILADDVIHSGRTVRAALNEIFDLGRPKRVYLAVLCDRGGRRLPVQPDFVGLVLDTDPSQKVKVNLDTENPSLDTVEILQA</sequence>